<evidence type="ECO:0000313" key="2">
    <source>
        <dbReference type="EMBL" id="SVB72003.1"/>
    </source>
</evidence>
<dbReference type="GO" id="GO:0003677">
    <property type="term" value="F:DNA binding"/>
    <property type="evidence" value="ECO:0007669"/>
    <property type="project" value="InterPro"/>
</dbReference>
<feature type="non-terminal residue" evidence="2">
    <location>
        <position position="147"/>
    </location>
</feature>
<dbReference type="EMBL" id="UINC01054376">
    <property type="protein sequence ID" value="SVB72003.1"/>
    <property type="molecule type" value="Genomic_DNA"/>
</dbReference>
<gene>
    <name evidence="2" type="ORF">METZ01_LOCUS224857</name>
</gene>
<dbReference type="SMART" id="SM00479">
    <property type="entry name" value="EXOIII"/>
    <property type="match status" value="1"/>
</dbReference>
<dbReference type="PANTHER" id="PTHR30231:SF41">
    <property type="entry name" value="DNA POLYMERASE III SUBUNIT EPSILON"/>
    <property type="match status" value="1"/>
</dbReference>
<dbReference type="GO" id="GO:0005829">
    <property type="term" value="C:cytosol"/>
    <property type="evidence" value="ECO:0007669"/>
    <property type="project" value="TreeGrafter"/>
</dbReference>
<organism evidence="2">
    <name type="scientific">marine metagenome</name>
    <dbReference type="NCBI Taxonomy" id="408172"/>
    <lineage>
        <taxon>unclassified sequences</taxon>
        <taxon>metagenomes</taxon>
        <taxon>ecological metagenomes</taxon>
    </lineage>
</organism>
<dbReference type="InterPro" id="IPR006054">
    <property type="entry name" value="DnaQ"/>
</dbReference>
<dbReference type="InterPro" id="IPR012337">
    <property type="entry name" value="RNaseH-like_sf"/>
</dbReference>
<evidence type="ECO:0000259" key="1">
    <source>
        <dbReference type="SMART" id="SM00479"/>
    </source>
</evidence>
<dbReference type="Pfam" id="PF00929">
    <property type="entry name" value="RNase_T"/>
    <property type="match status" value="1"/>
</dbReference>
<dbReference type="GO" id="GO:0003887">
    <property type="term" value="F:DNA-directed DNA polymerase activity"/>
    <property type="evidence" value="ECO:0007669"/>
    <property type="project" value="InterPro"/>
</dbReference>
<name>A0A382GBN3_9ZZZZ</name>
<sequence length="147" mass="16736">MELPQLLRCLGLSEYIAFDFETTGLNPDKDRIIEIAAIKFVDGNPVDRFTTLLNPERTIDPFITDITGISDKMVRDKPIESDIIDEFIEFLTDLPLVAHNISFDKSFLDALCGRFSEPKNNNPLFDTLQLSRTFLFFHPVHDLGSIS</sequence>
<dbReference type="NCBIfam" id="TIGR00573">
    <property type="entry name" value="dnaq"/>
    <property type="match status" value="1"/>
</dbReference>
<proteinExistence type="predicted"/>
<dbReference type="InterPro" id="IPR036397">
    <property type="entry name" value="RNaseH_sf"/>
</dbReference>
<feature type="domain" description="Exonuclease" evidence="1">
    <location>
        <begin position="14"/>
        <end position="145"/>
    </location>
</feature>
<dbReference type="GO" id="GO:0008408">
    <property type="term" value="F:3'-5' exonuclease activity"/>
    <property type="evidence" value="ECO:0007669"/>
    <property type="project" value="TreeGrafter"/>
</dbReference>
<accession>A0A382GBN3</accession>
<dbReference type="CDD" id="cd06127">
    <property type="entry name" value="DEDDh"/>
    <property type="match status" value="1"/>
</dbReference>
<dbReference type="PANTHER" id="PTHR30231">
    <property type="entry name" value="DNA POLYMERASE III SUBUNIT EPSILON"/>
    <property type="match status" value="1"/>
</dbReference>
<dbReference type="InterPro" id="IPR013520">
    <property type="entry name" value="Ribonucl_H"/>
</dbReference>
<dbReference type="FunFam" id="3.30.420.10:FF:000045">
    <property type="entry name" value="3'-5' exonuclease DinG"/>
    <property type="match status" value="1"/>
</dbReference>
<dbReference type="AlphaFoldDB" id="A0A382GBN3"/>
<protein>
    <recommendedName>
        <fullName evidence="1">Exonuclease domain-containing protein</fullName>
    </recommendedName>
</protein>
<dbReference type="Gene3D" id="3.30.420.10">
    <property type="entry name" value="Ribonuclease H-like superfamily/Ribonuclease H"/>
    <property type="match status" value="1"/>
</dbReference>
<reference evidence="2" key="1">
    <citation type="submission" date="2018-05" db="EMBL/GenBank/DDBJ databases">
        <authorList>
            <person name="Lanie J.A."/>
            <person name="Ng W.-L."/>
            <person name="Kazmierczak K.M."/>
            <person name="Andrzejewski T.M."/>
            <person name="Davidsen T.M."/>
            <person name="Wayne K.J."/>
            <person name="Tettelin H."/>
            <person name="Glass J.I."/>
            <person name="Rusch D."/>
            <person name="Podicherti R."/>
            <person name="Tsui H.-C.T."/>
            <person name="Winkler M.E."/>
        </authorList>
    </citation>
    <scope>NUCLEOTIDE SEQUENCE</scope>
</reference>
<dbReference type="SUPFAM" id="SSF53098">
    <property type="entry name" value="Ribonuclease H-like"/>
    <property type="match status" value="1"/>
</dbReference>
<dbReference type="GO" id="GO:0045004">
    <property type="term" value="P:DNA replication proofreading"/>
    <property type="evidence" value="ECO:0007669"/>
    <property type="project" value="TreeGrafter"/>
</dbReference>